<dbReference type="Proteomes" id="UP000500857">
    <property type="component" value="Chromosome"/>
</dbReference>
<sequence length="57" mass="6213">MLTTSVASWQNKPQSFGDGAIDSNGGDRTNVNGRFDAFQNPSNRNCKRSQTAKGKNH</sequence>
<dbReference type="RefSeq" id="WP_168570791.1">
    <property type="nucleotide sequence ID" value="NZ_CP051167.1"/>
</dbReference>
<dbReference type="KEGG" id="oxy:HCG48_20305"/>
<evidence type="ECO:0000313" key="2">
    <source>
        <dbReference type="EMBL" id="QIZ72643.1"/>
    </source>
</evidence>
<accession>A0A6H1U3N8</accession>
<dbReference type="AlphaFoldDB" id="A0A6H1U3N8"/>
<proteinExistence type="predicted"/>
<gene>
    <name evidence="2" type="ORF">HCG48_20305</name>
</gene>
<feature type="compositionally biased region" description="Polar residues" evidence="1">
    <location>
        <begin position="39"/>
        <end position="57"/>
    </location>
</feature>
<keyword evidence="3" id="KW-1185">Reference proteome</keyword>
<feature type="compositionally biased region" description="Polar residues" evidence="1">
    <location>
        <begin position="1"/>
        <end position="14"/>
    </location>
</feature>
<evidence type="ECO:0000256" key="1">
    <source>
        <dbReference type="SAM" id="MobiDB-lite"/>
    </source>
</evidence>
<protein>
    <submittedName>
        <fullName evidence="2">Uncharacterized protein</fullName>
    </submittedName>
</protein>
<name>A0A6H1U3N8_9CYAN</name>
<evidence type="ECO:0000313" key="3">
    <source>
        <dbReference type="Proteomes" id="UP000500857"/>
    </source>
</evidence>
<dbReference type="EMBL" id="CP051167">
    <property type="protein sequence ID" value="QIZ72643.1"/>
    <property type="molecule type" value="Genomic_DNA"/>
</dbReference>
<reference evidence="2 3" key="1">
    <citation type="submission" date="2020-04" db="EMBL/GenBank/DDBJ databases">
        <authorList>
            <person name="Basu S."/>
            <person name="Maruthanayagam V."/>
            <person name="Chakraborty S."/>
            <person name="Pramanik A."/>
            <person name="Mukherjee J."/>
            <person name="Brink B."/>
        </authorList>
    </citation>
    <scope>NUCLEOTIDE SEQUENCE [LARGE SCALE GENOMIC DNA]</scope>
    <source>
        <strain evidence="2 3">AP17</strain>
    </source>
</reference>
<feature type="region of interest" description="Disordered" evidence="1">
    <location>
        <begin position="1"/>
        <end position="57"/>
    </location>
</feature>
<organism evidence="2 3">
    <name type="scientific">Oxynema aestuarii AP17</name>
    <dbReference type="NCBI Taxonomy" id="2064643"/>
    <lineage>
        <taxon>Bacteria</taxon>
        <taxon>Bacillati</taxon>
        <taxon>Cyanobacteriota</taxon>
        <taxon>Cyanophyceae</taxon>
        <taxon>Oscillatoriophycideae</taxon>
        <taxon>Oscillatoriales</taxon>
        <taxon>Oscillatoriaceae</taxon>
        <taxon>Oxynema</taxon>
        <taxon>Oxynema aestuarii</taxon>
    </lineage>
</organism>